<reference evidence="2" key="1">
    <citation type="submission" date="2023-03" db="EMBL/GenBank/DDBJ databases">
        <title>Massive genome expansion in bonnet fungi (Mycena s.s.) driven by repeated elements and novel gene families across ecological guilds.</title>
        <authorList>
            <consortium name="Lawrence Berkeley National Laboratory"/>
            <person name="Harder C.B."/>
            <person name="Miyauchi S."/>
            <person name="Viragh M."/>
            <person name="Kuo A."/>
            <person name="Thoen E."/>
            <person name="Andreopoulos B."/>
            <person name="Lu D."/>
            <person name="Skrede I."/>
            <person name="Drula E."/>
            <person name="Henrissat B."/>
            <person name="Morin E."/>
            <person name="Kohler A."/>
            <person name="Barry K."/>
            <person name="LaButti K."/>
            <person name="Morin E."/>
            <person name="Salamov A."/>
            <person name="Lipzen A."/>
            <person name="Mereny Z."/>
            <person name="Hegedus B."/>
            <person name="Baldrian P."/>
            <person name="Stursova M."/>
            <person name="Weitz H."/>
            <person name="Taylor A."/>
            <person name="Grigoriev I.V."/>
            <person name="Nagy L.G."/>
            <person name="Martin F."/>
            <person name="Kauserud H."/>
        </authorList>
    </citation>
    <scope>NUCLEOTIDE SEQUENCE</scope>
    <source>
        <strain evidence="2">CBHHK182m</strain>
    </source>
</reference>
<dbReference type="AlphaFoldDB" id="A0AAD7JVU2"/>
<name>A0AAD7JVU2_9AGAR</name>
<dbReference type="EMBL" id="JARKIB010000015">
    <property type="protein sequence ID" value="KAJ7771460.1"/>
    <property type="molecule type" value="Genomic_DNA"/>
</dbReference>
<gene>
    <name evidence="2" type="ORF">B0H16DRAFT_1513618</name>
</gene>
<dbReference type="Proteomes" id="UP001215598">
    <property type="component" value="Unassembled WGS sequence"/>
</dbReference>
<dbReference type="InterPro" id="IPR036047">
    <property type="entry name" value="F-box-like_dom_sf"/>
</dbReference>
<dbReference type="PROSITE" id="PS50181">
    <property type="entry name" value="FBOX"/>
    <property type="match status" value="1"/>
</dbReference>
<proteinExistence type="predicted"/>
<evidence type="ECO:0000313" key="2">
    <source>
        <dbReference type="EMBL" id="KAJ7771460.1"/>
    </source>
</evidence>
<organism evidence="2 3">
    <name type="scientific">Mycena metata</name>
    <dbReference type="NCBI Taxonomy" id="1033252"/>
    <lineage>
        <taxon>Eukaryota</taxon>
        <taxon>Fungi</taxon>
        <taxon>Dikarya</taxon>
        <taxon>Basidiomycota</taxon>
        <taxon>Agaricomycotina</taxon>
        <taxon>Agaricomycetes</taxon>
        <taxon>Agaricomycetidae</taxon>
        <taxon>Agaricales</taxon>
        <taxon>Marasmiineae</taxon>
        <taxon>Mycenaceae</taxon>
        <taxon>Mycena</taxon>
    </lineage>
</organism>
<feature type="domain" description="F-box" evidence="1">
    <location>
        <begin position="2"/>
        <end position="50"/>
    </location>
</feature>
<comment type="caution">
    <text evidence="2">The sequence shown here is derived from an EMBL/GenBank/DDBJ whole genome shotgun (WGS) entry which is preliminary data.</text>
</comment>
<protein>
    <recommendedName>
        <fullName evidence="1">F-box domain-containing protein</fullName>
    </recommendedName>
</protein>
<keyword evidence="3" id="KW-1185">Reference proteome</keyword>
<dbReference type="SMART" id="SM00256">
    <property type="entry name" value="FBOX"/>
    <property type="match status" value="1"/>
</dbReference>
<evidence type="ECO:0000313" key="3">
    <source>
        <dbReference type="Proteomes" id="UP001215598"/>
    </source>
</evidence>
<evidence type="ECO:0000259" key="1">
    <source>
        <dbReference type="PROSITE" id="PS50181"/>
    </source>
</evidence>
<dbReference type="Pfam" id="PF12937">
    <property type="entry name" value="F-box-like"/>
    <property type="match status" value="1"/>
</dbReference>
<dbReference type="SUPFAM" id="SSF81383">
    <property type="entry name" value="F-box domain"/>
    <property type="match status" value="1"/>
</dbReference>
<sequence length="501" mass="56182">MSIHLLDLPPEILVLIFSHLNLPTLAACLGTNRRVKYIIDGSALLQYRRAAQAACVEDNPWNTSLTSTEKLMALQKRQTAFTELRPSSIRTIPMDEFPIRNTYALCGGIFLMTEADEMSLRWFSLAMIEPVWQRLELKEAILEFALAVPEDDLLVVMSSSTGSDAAVKLRLYEFSTQSPHPMAREAVIFLPKLLRPDPHFELDICGSRLSLLTHLVNDEGSSIARLLVYDWKRNRLLMDISGKYSTAIFLSHDTILLTPHDPALFELWTIPDSAQSLAGPALTLRLPEVKSGFWVISRVESNPKAHGSASSCQPFDTSFTDSILTFHIVLFDEGSDKTMLLIVSRRGLCQHLPQSADEEHGKTLLWGEWGPKIARWLDADSFGLDGWPPVTHGQRCAFVLDTGSLVLYDFNPYTHRRILQDWGNKPFHQVGSTIVDVSKEGDSSMEFMEVCKEKVISQLGYVVSETAVEFGGVMIDDEWIVGINDMIDADGKFSLDVWHLG</sequence>
<dbReference type="InterPro" id="IPR001810">
    <property type="entry name" value="F-box_dom"/>
</dbReference>
<accession>A0AAD7JVU2</accession>